<feature type="transmembrane region" description="Helical" evidence="5">
    <location>
        <begin position="448"/>
        <end position="468"/>
    </location>
</feature>
<gene>
    <name evidence="7" type="primary">LOC101079625</name>
</gene>
<name>A0A674NJZ8_TAKRU</name>
<evidence type="ECO:0000256" key="3">
    <source>
        <dbReference type="ARBA" id="ARBA00022989"/>
    </source>
</evidence>
<evidence type="ECO:0000259" key="6">
    <source>
        <dbReference type="PROSITE" id="PS50850"/>
    </source>
</evidence>
<feature type="transmembrane region" description="Helical" evidence="5">
    <location>
        <begin position="475"/>
        <end position="496"/>
    </location>
</feature>
<dbReference type="Ensembl" id="ENSTRUT00000073187.1">
    <property type="protein sequence ID" value="ENSTRUP00000073636.1"/>
    <property type="gene ID" value="ENSTRUG00000030348.1"/>
</dbReference>
<dbReference type="GO" id="GO:0016020">
    <property type="term" value="C:membrane"/>
    <property type="evidence" value="ECO:0007669"/>
    <property type="project" value="UniProtKB-SubCell"/>
</dbReference>
<proteinExistence type="predicted"/>
<dbReference type="Proteomes" id="UP000005226">
    <property type="component" value="Chromosome 22"/>
</dbReference>
<feature type="transmembrane region" description="Helical" evidence="5">
    <location>
        <begin position="158"/>
        <end position="188"/>
    </location>
</feature>
<dbReference type="Pfam" id="PF00083">
    <property type="entry name" value="Sugar_tr"/>
    <property type="match status" value="1"/>
</dbReference>
<dbReference type="OMA" id="QHATEWI"/>
<feature type="transmembrane region" description="Helical" evidence="5">
    <location>
        <begin position="359"/>
        <end position="380"/>
    </location>
</feature>
<feature type="transmembrane region" description="Helical" evidence="5">
    <location>
        <begin position="386"/>
        <end position="406"/>
    </location>
</feature>
<dbReference type="InterPro" id="IPR036259">
    <property type="entry name" value="MFS_trans_sf"/>
</dbReference>
<dbReference type="Gene3D" id="1.20.1250.20">
    <property type="entry name" value="MFS general substrate transporter like domains"/>
    <property type="match status" value="1"/>
</dbReference>
<accession>A0A674NJZ8</accession>
<feature type="transmembrane region" description="Helical" evidence="5">
    <location>
        <begin position="212"/>
        <end position="230"/>
    </location>
</feature>
<dbReference type="PANTHER" id="PTHR24064">
    <property type="entry name" value="SOLUTE CARRIER FAMILY 22 MEMBER"/>
    <property type="match status" value="1"/>
</dbReference>
<dbReference type="InterPro" id="IPR005828">
    <property type="entry name" value="MFS_sugar_transport-like"/>
</dbReference>
<evidence type="ECO:0000313" key="7">
    <source>
        <dbReference type="Ensembl" id="ENSTRUP00000073636.1"/>
    </source>
</evidence>
<dbReference type="GO" id="GO:0022857">
    <property type="term" value="F:transmembrane transporter activity"/>
    <property type="evidence" value="ECO:0007669"/>
    <property type="project" value="InterPro"/>
</dbReference>
<dbReference type="GeneTree" id="ENSGT00940000163251"/>
<keyword evidence="2 5" id="KW-0812">Transmembrane</keyword>
<dbReference type="AlphaFoldDB" id="A0A674NJZ8"/>
<dbReference type="SUPFAM" id="SSF103473">
    <property type="entry name" value="MFS general substrate transporter"/>
    <property type="match status" value="1"/>
</dbReference>
<keyword evidence="4 5" id="KW-0472">Membrane</keyword>
<reference evidence="7 8" key="1">
    <citation type="journal article" date="2011" name="Genome Biol. Evol.">
        <title>Integration of the genetic map and genome assembly of fugu facilitates insights into distinct features of genome evolution in teleosts and mammals.</title>
        <authorList>
            <person name="Kai W."/>
            <person name="Kikuchi K."/>
            <person name="Tohari S."/>
            <person name="Chew A.K."/>
            <person name="Tay A."/>
            <person name="Fujiwara A."/>
            <person name="Hosoya S."/>
            <person name="Suetake H."/>
            <person name="Naruse K."/>
            <person name="Brenner S."/>
            <person name="Suzuki Y."/>
            <person name="Venkatesh B."/>
        </authorList>
    </citation>
    <scope>NUCLEOTIDE SEQUENCE [LARGE SCALE GENOMIC DNA]</scope>
</reference>
<sequence>MEADDLTDFDQAISFLDNYGLFQIIIILLLSLTAAPVGFSSMTAVFVSDTPEFRCKVSLDSAENSSWVGDWVWNSRCSRDRDHANWTGDAGLSNGTEPCVDGWDFSSQTHTSTIVTEWGLVCENAWKVPFSTSLFFAGYLCGSFINGHLSDRFGRRPVLFTCLVIHGATALVQAISVSWIMFCILNWLKGVSQTYSVSIILGSELLPKSSRVTFSTIAISLGYCFGYMLLPLSAYFIRGWRMLLVISAILSFLQVPTCWVIPESPRWLLNKGRVDEAELVIRNAAKRNKVPAPEVIFRPAERCQTERKSDDKRTYNFIDLVSTTNIRNTTIFCCSIWMCITFVFYGLSLNTSNLNGNIYLNCFISAAIDSFAYVAIWVLVDRLPRPTLLSGTMMFSGATLLIMKLIPEDNTIVLQVLGLVGKIGVGGAFSIIFLFVTELMPTVVRNMGMGVGATSGFLGTMICPYILYTGVYMKILPFLIFGAACIVASLLSMLLPDTRYGKLPDLISEVKPIRCLGRLLVGLGMLTFVGQVQSSLNVSRRRSKKANTDIFVKLVKFSQVRTTSPFM</sequence>
<feature type="transmembrane region" description="Helical" evidence="5">
    <location>
        <begin position="516"/>
        <end position="536"/>
    </location>
</feature>
<protein>
    <recommendedName>
        <fullName evidence="6">Major facilitator superfamily (MFS) profile domain-containing protein</fullName>
    </recommendedName>
</protein>
<evidence type="ECO:0000256" key="1">
    <source>
        <dbReference type="ARBA" id="ARBA00004141"/>
    </source>
</evidence>
<evidence type="ECO:0000256" key="2">
    <source>
        <dbReference type="ARBA" id="ARBA00022692"/>
    </source>
</evidence>
<evidence type="ECO:0000256" key="4">
    <source>
        <dbReference type="ARBA" id="ARBA00023136"/>
    </source>
</evidence>
<organism evidence="7 8">
    <name type="scientific">Takifugu rubripes</name>
    <name type="common">Japanese pufferfish</name>
    <name type="synonym">Fugu rubripes</name>
    <dbReference type="NCBI Taxonomy" id="31033"/>
    <lineage>
        <taxon>Eukaryota</taxon>
        <taxon>Metazoa</taxon>
        <taxon>Chordata</taxon>
        <taxon>Craniata</taxon>
        <taxon>Vertebrata</taxon>
        <taxon>Euteleostomi</taxon>
        <taxon>Actinopterygii</taxon>
        <taxon>Neopterygii</taxon>
        <taxon>Teleostei</taxon>
        <taxon>Neoteleostei</taxon>
        <taxon>Acanthomorphata</taxon>
        <taxon>Eupercaria</taxon>
        <taxon>Tetraodontiformes</taxon>
        <taxon>Tetradontoidea</taxon>
        <taxon>Tetraodontidae</taxon>
        <taxon>Takifugu</taxon>
    </lineage>
</organism>
<evidence type="ECO:0000256" key="5">
    <source>
        <dbReference type="SAM" id="Phobius"/>
    </source>
</evidence>
<feature type="transmembrane region" description="Helical" evidence="5">
    <location>
        <begin position="20"/>
        <end position="47"/>
    </location>
</feature>
<keyword evidence="3 5" id="KW-1133">Transmembrane helix</keyword>
<keyword evidence="8" id="KW-1185">Reference proteome</keyword>
<feature type="domain" description="Major facilitator superfamily (MFS) profile" evidence="6">
    <location>
        <begin position="26"/>
        <end position="500"/>
    </location>
</feature>
<feature type="transmembrane region" description="Helical" evidence="5">
    <location>
        <begin position="413"/>
        <end position="436"/>
    </location>
</feature>
<feature type="transmembrane region" description="Helical" evidence="5">
    <location>
        <begin position="242"/>
        <end position="262"/>
    </location>
</feature>
<comment type="subcellular location">
    <subcellularLocation>
        <location evidence="1">Membrane</location>
        <topology evidence="1">Multi-pass membrane protein</topology>
    </subcellularLocation>
</comment>
<feature type="transmembrane region" description="Helical" evidence="5">
    <location>
        <begin position="329"/>
        <end position="347"/>
    </location>
</feature>
<dbReference type="InterPro" id="IPR020846">
    <property type="entry name" value="MFS_dom"/>
</dbReference>
<dbReference type="PROSITE" id="PS50850">
    <property type="entry name" value="MFS"/>
    <property type="match status" value="1"/>
</dbReference>
<dbReference type="InParanoid" id="A0A674NJZ8"/>
<reference evidence="7" key="2">
    <citation type="submission" date="2025-08" db="UniProtKB">
        <authorList>
            <consortium name="Ensembl"/>
        </authorList>
    </citation>
    <scope>IDENTIFICATION</scope>
</reference>
<evidence type="ECO:0000313" key="8">
    <source>
        <dbReference type="Proteomes" id="UP000005226"/>
    </source>
</evidence>
<reference evidence="7" key="3">
    <citation type="submission" date="2025-09" db="UniProtKB">
        <authorList>
            <consortium name="Ensembl"/>
        </authorList>
    </citation>
    <scope>IDENTIFICATION</scope>
</reference>